<keyword evidence="1" id="KW-0614">Plasmid</keyword>
<organism evidence="1 2">
    <name type="scientific">Paracoccus zhejiangensis</name>
    <dbReference type="NCBI Taxonomy" id="1077935"/>
    <lineage>
        <taxon>Bacteria</taxon>
        <taxon>Pseudomonadati</taxon>
        <taxon>Pseudomonadota</taxon>
        <taxon>Alphaproteobacteria</taxon>
        <taxon>Rhodobacterales</taxon>
        <taxon>Paracoccaceae</taxon>
        <taxon>Paracoccus</taxon>
    </lineage>
</organism>
<name>A0A2H5F5R4_9RHOB</name>
<dbReference type="EMBL" id="CP025432">
    <property type="protein sequence ID" value="AUH66877.1"/>
    <property type="molecule type" value="Genomic_DNA"/>
</dbReference>
<dbReference type="Proteomes" id="UP000234530">
    <property type="component" value="Plasmid pPZ02"/>
</dbReference>
<keyword evidence="2" id="KW-1185">Reference proteome</keyword>
<dbReference type="AlphaFoldDB" id="A0A2H5F5R4"/>
<gene>
    <name evidence="1" type="ORF">CX676_21545</name>
</gene>
<evidence type="ECO:0000313" key="2">
    <source>
        <dbReference type="Proteomes" id="UP000234530"/>
    </source>
</evidence>
<evidence type="ECO:0000313" key="1">
    <source>
        <dbReference type="EMBL" id="AUH66877.1"/>
    </source>
</evidence>
<sequence>MALFSALNEAVRTGQPYWLTRNRPVVCSYYQELFGLSCTAQHAPYATDLASMFERVEIEAGVDGFVADILLTSSKSGARMLLEIAVTHPCEKAKISSGLPIVEINIQSENAVNRLRDGIDAASSHVLSHNLPGPDAAPHLCATPCPATGLAVLLYENGKAWYSELEIGTQNAEQTLSDPRLSAHEIVDVQFGHQTRPWKTVREHLGVFMIRQAFEQGRPVRSCLICRNNRGRVNDHDIYCVAKTSKVWMSSSGISCTDYDPAGDGDEAWLILRRLGGC</sequence>
<geneLocation type="plasmid" evidence="2">
    <name>ppz02</name>
</geneLocation>
<accession>A0A2H5F5R4</accession>
<proteinExistence type="predicted"/>
<reference evidence="1 2" key="1">
    <citation type="journal article" date="2013" name="Antonie Van Leeuwenhoek">
        <title>Paracoccus zhejiangensis sp. nov., isolated from activated sludge in wastewater-treatment system.</title>
        <authorList>
            <person name="Wu Z.G."/>
            <person name="Zhang D.F."/>
            <person name="Liu Y.L."/>
            <person name="Wang F."/>
            <person name="Jiang X."/>
            <person name="Li C."/>
            <person name="Li S.P."/>
            <person name="Hong Q."/>
            <person name="Li W.J."/>
        </authorList>
    </citation>
    <scope>NUCLEOTIDE SEQUENCE [LARGE SCALE GENOMIC DNA]</scope>
    <source>
        <strain evidence="1 2">J6</strain>
        <plasmid evidence="2">Plasmid ppz02</plasmid>
    </source>
</reference>
<dbReference type="KEGG" id="pzh:CX676_21545"/>
<protein>
    <submittedName>
        <fullName evidence="1">Uncharacterized protein</fullName>
    </submittedName>
</protein>